<dbReference type="Proteomes" id="UP000298416">
    <property type="component" value="Unassembled WGS sequence"/>
</dbReference>
<dbReference type="PANTHER" id="PTHR31500:SF64">
    <property type="entry name" value="AT-HOOK MOTIF NUCLEAR-LOCALIZED PROTEIN 12-RELATED"/>
    <property type="match status" value="1"/>
</dbReference>
<evidence type="ECO:0000313" key="3">
    <source>
        <dbReference type="EMBL" id="KAG6389363.1"/>
    </source>
</evidence>
<protein>
    <recommendedName>
        <fullName evidence="1">AT-hook motif nuclear-localized protein</fullName>
    </recommendedName>
</protein>
<feature type="region of interest" description="Disordered" evidence="2">
    <location>
        <begin position="26"/>
        <end position="164"/>
    </location>
</feature>
<evidence type="ECO:0000313" key="4">
    <source>
        <dbReference type="Proteomes" id="UP000298416"/>
    </source>
</evidence>
<name>A0A8X8W6W8_SALSN</name>
<proteinExistence type="predicted"/>
<gene>
    <name evidence="3" type="ORF">SASPL_150831</name>
</gene>
<dbReference type="EMBL" id="PNBA02000020">
    <property type="protein sequence ID" value="KAG6389363.1"/>
    <property type="molecule type" value="Genomic_DNA"/>
</dbReference>
<dbReference type="GO" id="GO:0003680">
    <property type="term" value="F:minor groove of adenine-thymine-rich DNA binding"/>
    <property type="evidence" value="ECO:0007669"/>
    <property type="project" value="UniProtKB-UniRule"/>
</dbReference>
<comment type="caution">
    <text evidence="3">The sequence shown here is derived from an EMBL/GenBank/DDBJ whole genome shotgun (WGS) entry which is preliminary data.</text>
</comment>
<evidence type="ECO:0000256" key="1">
    <source>
        <dbReference type="RuleBase" id="RU367031"/>
    </source>
</evidence>
<keyword evidence="1" id="KW-0805">Transcription regulation</keyword>
<dbReference type="AlphaFoldDB" id="A0A8X8W6W8"/>
<keyword evidence="1" id="KW-0238">DNA-binding</keyword>
<comment type="subcellular location">
    <subcellularLocation>
        <location evidence="1">Nucleus</location>
    </subcellularLocation>
</comment>
<sequence>MDGRDGMALQGSASYYLHRGGIGGSGGSGPGHTVHGGGGGGGGGGSASAQPGLMHSSPAFKNLANSGIQGQPNAGGGGPAVAASGSSFRVENPSQHFSPGRGITVALPGGELVQKKKRGRPRKYAPDGANMGLGLSPMSAPKPSSTLVVSPGEKARRGRPPGTGWKQKLAPLGEWMNNSAGLAFTPHVLHVGVGEVYFISNFSNIFCSGHHKIRFGL</sequence>
<accession>A0A8X8W6W8</accession>
<dbReference type="PANTHER" id="PTHR31500">
    <property type="entry name" value="AT-HOOK MOTIF NUCLEAR-LOCALIZED PROTEIN 9"/>
    <property type="match status" value="1"/>
</dbReference>
<dbReference type="InterPro" id="IPR039605">
    <property type="entry name" value="AHL"/>
</dbReference>
<keyword evidence="1" id="KW-0804">Transcription</keyword>
<keyword evidence="4" id="KW-1185">Reference proteome</keyword>
<comment type="domain">
    <text evidence="1">The PPC domain mediates interactions between AHL proteins.</text>
</comment>
<reference evidence="3" key="1">
    <citation type="submission" date="2018-01" db="EMBL/GenBank/DDBJ databases">
        <authorList>
            <person name="Mao J.F."/>
        </authorList>
    </citation>
    <scope>NUCLEOTIDE SEQUENCE</scope>
    <source>
        <strain evidence="3">Huo1</strain>
        <tissue evidence="3">Leaf</tissue>
    </source>
</reference>
<reference evidence="3" key="2">
    <citation type="submission" date="2020-08" db="EMBL/GenBank/DDBJ databases">
        <title>Plant Genome Project.</title>
        <authorList>
            <person name="Zhang R.-G."/>
        </authorList>
    </citation>
    <scope>NUCLEOTIDE SEQUENCE</scope>
    <source>
        <strain evidence="3">Huo1</strain>
        <tissue evidence="3">Leaf</tissue>
    </source>
</reference>
<organism evidence="3">
    <name type="scientific">Salvia splendens</name>
    <name type="common">Scarlet sage</name>
    <dbReference type="NCBI Taxonomy" id="180675"/>
    <lineage>
        <taxon>Eukaryota</taxon>
        <taxon>Viridiplantae</taxon>
        <taxon>Streptophyta</taxon>
        <taxon>Embryophyta</taxon>
        <taxon>Tracheophyta</taxon>
        <taxon>Spermatophyta</taxon>
        <taxon>Magnoliopsida</taxon>
        <taxon>eudicotyledons</taxon>
        <taxon>Gunneridae</taxon>
        <taxon>Pentapetalae</taxon>
        <taxon>asterids</taxon>
        <taxon>lamiids</taxon>
        <taxon>Lamiales</taxon>
        <taxon>Lamiaceae</taxon>
        <taxon>Nepetoideae</taxon>
        <taxon>Mentheae</taxon>
        <taxon>Salviinae</taxon>
        <taxon>Salvia</taxon>
        <taxon>Salvia subgen. Calosphace</taxon>
        <taxon>core Calosphace</taxon>
    </lineage>
</organism>
<keyword evidence="1" id="KW-0539">Nucleus</keyword>
<dbReference type="GO" id="GO:0005634">
    <property type="term" value="C:nucleus"/>
    <property type="evidence" value="ECO:0007669"/>
    <property type="project" value="UniProtKB-SubCell"/>
</dbReference>
<evidence type="ECO:0000256" key="2">
    <source>
        <dbReference type="SAM" id="MobiDB-lite"/>
    </source>
</evidence>
<comment type="function">
    <text evidence="1">Transcription factor that specifically binds AT-rich DNA sequences related to the nuclear matrix attachment regions (MARs).</text>
</comment>
<feature type="compositionally biased region" description="Gly residues" evidence="2">
    <location>
        <begin position="26"/>
        <end position="46"/>
    </location>
</feature>